<sequence>MNKNMYLEDILKIHVSAGIRQLDTLIEMEEFLIDICSGTIKYYISHSQTEGQYCTDAKNFIEENYMKDFSISDVADSLNISYQYLSKIFKTQCGRSMSDYLNYIRIEKGKEYLRNTNESFTKIAQKIGYNNVQSFQRFFKKYENVTPYNYRKLNSIR</sequence>
<dbReference type="EMBL" id="CP048000">
    <property type="protein sequence ID" value="QHQ62382.1"/>
    <property type="molecule type" value="Genomic_DNA"/>
</dbReference>
<keyword evidence="6" id="KW-1185">Reference proteome</keyword>
<keyword evidence="1" id="KW-0805">Transcription regulation</keyword>
<dbReference type="InterPro" id="IPR009057">
    <property type="entry name" value="Homeodomain-like_sf"/>
</dbReference>
<dbReference type="Proteomes" id="UP000464314">
    <property type="component" value="Chromosome"/>
</dbReference>
<dbReference type="Pfam" id="PF12833">
    <property type="entry name" value="HTH_18"/>
    <property type="match status" value="1"/>
</dbReference>
<dbReference type="PANTHER" id="PTHR43280">
    <property type="entry name" value="ARAC-FAMILY TRANSCRIPTIONAL REGULATOR"/>
    <property type="match status" value="1"/>
</dbReference>
<evidence type="ECO:0000256" key="2">
    <source>
        <dbReference type="ARBA" id="ARBA00023125"/>
    </source>
</evidence>
<keyword evidence="3" id="KW-0804">Transcription</keyword>
<dbReference type="GO" id="GO:0043565">
    <property type="term" value="F:sequence-specific DNA binding"/>
    <property type="evidence" value="ECO:0007669"/>
    <property type="project" value="InterPro"/>
</dbReference>
<dbReference type="InterPro" id="IPR018062">
    <property type="entry name" value="HTH_AraC-typ_CS"/>
</dbReference>
<evidence type="ECO:0000259" key="4">
    <source>
        <dbReference type="PROSITE" id="PS01124"/>
    </source>
</evidence>
<dbReference type="PROSITE" id="PS01124">
    <property type="entry name" value="HTH_ARAC_FAMILY_2"/>
    <property type="match status" value="1"/>
</dbReference>
<dbReference type="KEGG" id="anr:Ana3638_17650"/>
<dbReference type="GO" id="GO:0003700">
    <property type="term" value="F:DNA-binding transcription factor activity"/>
    <property type="evidence" value="ECO:0007669"/>
    <property type="project" value="InterPro"/>
</dbReference>
<protein>
    <submittedName>
        <fullName evidence="5">AraC family transcriptional regulator</fullName>
    </submittedName>
</protein>
<feature type="domain" description="HTH araC/xylS-type" evidence="4">
    <location>
        <begin position="55"/>
        <end position="153"/>
    </location>
</feature>
<evidence type="ECO:0000256" key="3">
    <source>
        <dbReference type="ARBA" id="ARBA00023163"/>
    </source>
</evidence>
<evidence type="ECO:0000313" key="5">
    <source>
        <dbReference type="EMBL" id="QHQ62382.1"/>
    </source>
</evidence>
<dbReference type="PANTHER" id="PTHR43280:SF28">
    <property type="entry name" value="HTH-TYPE TRANSCRIPTIONAL ACTIVATOR RHAS"/>
    <property type="match status" value="1"/>
</dbReference>
<accession>A0A6P1TQB3</accession>
<dbReference type="SMART" id="SM00342">
    <property type="entry name" value="HTH_ARAC"/>
    <property type="match status" value="1"/>
</dbReference>
<dbReference type="RefSeq" id="WP_161839206.1">
    <property type="nucleotide sequence ID" value="NZ_CP048000.1"/>
</dbReference>
<name>A0A6P1TQB3_9FIRM</name>
<dbReference type="AlphaFoldDB" id="A0A6P1TQB3"/>
<gene>
    <name evidence="5" type="ORF">Ana3638_17650</name>
</gene>
<evidence type="ECO:0000313" key="6">
    <source>
        <dbReference type="Proteomes" id="UP000464314"/>
    </source>
</evidence>
<dbReference type="PROSITE" id="PS00041">
    <property type="entry name" value="HTH_ARAC_FAMILY_1"/>
    <property type="match status" value="1"/>
</dbReference>
<proteinExistence type="predicted"/>
<dbReference type="Gene3D" id="1.10.10.60">
    <property type="entry name" value="Homeodomain-like"/>
    <property type="match status" value="2"/>
</dbReference>
<dbReference type="InterPro" id="IPR018060">
    <property type="entry name" value="HTH_AraC"/>
</dbReference>
<keyword evidence="2" id="KW-0238">DNA-binding</keyword>
<reference evidence="5 6" key="1">
    <citation type="submission" date="2020-01" db="EMBL/GenBank/DDBJ databases">
        <title>Genome analysis of Anaerocolumna sp. CBA3638.</title>
        <authorList>
            <person name="Kim J."/>
            <person name="Roh S.W."/>
        </authorList>
    </citation>
    <scope>NUCLEOTIDE SEQUENCE [LARGE SCALE GENOMIC DNA]</scope>
    <source>
        <strain evidence="5 6">CBA3638</strain>
    </source>
</reference>
<evidence type="ECO:0000256" key="1">
    <source>
        <dbReference type="ARBA" id="ARBA00023015"/>
    </source>
</evidence>
<organism evidence="5 6">
    <name type="scientific">Anaerocolumna sedimenticola</name>
    <dbReference type="NCBI Taxonomy" id="2696063"/>
    <lineage>
        <taxon>Bacteria</taxon>
        <taxon>Bacillati</taxon>
        <taxon>Bacillota</taxon>
        <taxon>Clostridia</taxon>
        <taxon>Lachnospirales</taxon>
        <taxon>Lachnospiraceae</taxon>
        <taxon>Anaerocolumna</taxon>
    </lineage>
</organism>
<dbReference type="SUPFAM" id="SSF46689">
    <property type="entry name" value="Homeodomain-like"/>
    <property type="match status" value="2"/>
</dbReference>